<dbReference type="PROSITE" id="PS50878">
    <property type="entry name" value="RT_POL"/>
    <property type="match status" value="1"/>
</dbReference>
<gene>
    <name evidence="2" type="ORF">A3Q29_21065</name>
</gene>
<accession>A0A1S1HPM1</accession>
<keyword evidence="3" id="KW-1185">Reference proteome</keyword>
<protein>
    <recommendedName>
        <fullName evidence="1">Reverse transcriptase domain-containing protein</fullName>
    </recommendedName>
</protein>
<evidence type="ECO:0000313" key="2">
    <source>
        <dbReference type="EMBL" id="OHT23361.1"/>
    </source>
</evidence>
<evidence type="ECO:0000259" key="1">
    <source>
        <dbReference type="PROSITE" id="PS50878"/>
    </source>
</evidence>
<dbReference type="CDD" id="cd01646">
    <property type="entry name" value="RT_Bac_retron_I"/>
    <property type="match status" value="1"/>
</dbReference>
<sequence>MECRLLKQIHLFFDLPVNNLTHGYKVNKGFKKGYIFEQWLYLWIKFLSNISSAITNEDYSEFYIIKTDISSFYSNINHDIMSRILLESSPIMSIRNKVTSLDENSLERYKRLISICLNISKQTIGSDIGLPQGPAYARFFAETYLFDIDSKFNEFLNNESIFLYQRYVDDIFIVCKNKSEAKQYFDYLNEELKLIGLKLNDEKTIIKQIKDFTPEYDEYRSQSKYSVDKVSNRYQSATDEEKSFAIDEFISLVSSDAKQDDYSFIFSHLKGVEEVESFKNDEINNILIKGEGRGSLYRNLFVHILDDEKKWDYLINNEKFNSLQSEVLTSTIINYIEDGKVSHDKFLSLMNEIISKLTRTSLVEEHLFHISLLIGLDFDYTHISKGILINVLKVFPLRLEIERVDDLLSYLNTEINSIRDKYDFINLLYTISHVCNMTQSELTKLASLFYSFISLNMNETEFEYKENKINESLTFSVKFLYLVSLFSLSKENTSDELLKKMWRYCACLFNNLSDNEDLKIDYGWLHKISNIDINDGKLYLLLSSIVDGELFRGVIDKKEIFETYHSLLLVFLSDKLTDLQRESIEKILLEIRTNSVFYEWIIDRDSTKFHPSSKKWFENNIIYNNTIMLKKDNNVLIRKPHDLFLENEGLDKNESGYCEVIELYEASKLKNISSHLSKMGLKEFIHFLSTVLSNSCDTGFPNIFSSDPLIANEKLLPFSKEIYRPNYFIYEDISGNVSTERYSKNNFVKLMFSKYFDVNSRSLDIYNKYISLLPNNINIEVFLKYLDTQLNELNELDDTNSTALIDLSVASAMYCCLSDEFSSFERLEKFIDFYIKNDGSKNYLHLFSIDNSLNVIDTSPIELVEAILSSIHITKTIVCPFLILNIDDDVKSYLNLINKIISKDDAFCSVHLSDFKKCHIKVNQVRRDVELNIGLKYDFNNVRLINHIVESIDELSINNTHYLKAASHVYYGVSNGTLFLLSLPSSLSKIYEYIDSKYQLLSSQNPVSYIAYQYCDNSVDMQNLHGFEKAVNVIQVHNAIDYDIARDKLIYWLKCFPKRFHEIFILLIAAHKTIQNQDRVDFCDAVLSLKNKNKNLMMIKKIDDYNGTIRCLSEHEELMRILNIFDPNFIDSDNDDLTIVADVIITGTQICKAMKYYITGQGKDERYFDLEDKSEVKVSSRFSNIKTIYLCCIYYTKDAKEKIENELKAILPHLVSVSIFSGVDISDYAFFGSSVAIGNSDKRKIIDLLSNEDECKIIYSYINHPKTKSKDFRKYFLLDENKINKINLIARYKSLPKKSFPFLYLSIKTNDDLHPLSRIKEVSDFT</sequence>
<evidence type="ECO:0000313" key="3">
    <source>
        <dbReference type="Proteomes" id="UP000179588"/>
    </source>
</evidence>
<reference evidence="2 3" key="1">
    <citation type="submission" date="2016-03" db="EMBL/GenBank/DDBJ databases">
        <title>Genome sequence of Providencia stuartii strain, isolated from the salivary glands of larval Lucilia sericata.</title>
        <authorList>
            <person name="Yuan Y."/>
            <person name="Zhang Y."/>
            <person name="Fu S."/>
            <person name="Crippen T.L."/>
            <person name="Visi D."/>
            <person name="Benbow M.E."/>
            <person name="Allen M."/>
            <person name="Tomberlin J.K."/>
            <person name="Sze S.-H."/>
            <person name="Tarone A.M."/>
        </authorList>
    </citation>
    <scope>NUCLEOTIDE SEQUENCE [LARGE SCALE GENOMIC DNA]</scope>
    <source>
        <strain evidence="2 3">Crippen</strain>
    </source>
</reference>
<dbReference type="EMBL" id="LVIE01000185">
    <property type="protein sequence ID" value="OHT23361.1"/>
    <property type="molecule type" value="Genomic_DNA"/>
</dbReference>
<dbReference type="Pfam" id="PF00078">
    <property type="entry name" value="RVT_1"/>
    <property type="match status" value="1"/>
</dbReference>
<name>A0A1S1HPM1_PROST</name>
<organism evidence="2 3">
    <name type="scientific">Providencia stuartii</name>
    <dbReference type="NCBI Taxonomy" id="588"/>
    <lineage>
        <taxon>Bacteria</taxon>
        <taxon>Pseudomonadati</taxon>
        <taxon>Pseudomonadota</taxon>
        <taxon>Gammaproteobacteria</taxon>
        <taxon>Enterobacterales</taxon>
        <taxon>Morganellaceae</taxon>
        <taxon>Providencia</taxon>
    </lineage>
</organism>
<feature type="domain" description="Reverse transcriptase" evidence="1">
    <location>
        <begin position="1"/>
        <end position="227"/>
    </location>
</feature>
<dbReference type="InterPro" id="IPR000477">
    <property type="entry name" value="RT_dom"/>
</dbReference>
<proteinExistence type="predicted"/>
<dbReference type="Proteomes" id="UP000179588">
    <property type="component" value="Unassembled WGS sequence"/>
</dbReference>
<dbReference type="InterPro" id="IPR043502">
    <property type="entry name" value="DNA/RNA_pol_sf"/>
</dbReference>
<dbReference type="SUPFAM" id="SSF56672">
    <property type="entry name" value="DNA/RNA polymerases"/>
    <property type="match status" value="1"/>
</dbReference>
<comment type="caution">
    <text evidence="2">The sequence shown here is derived from an EMBL/GenBank/DDBJ whole genome shotgun (WGS) entry which is preliminary data.</text>
</comment>